<dbReference type="GO" id="GO:0006144">
    <property type="term" value="P:purine nucleobase metabolic process"/>
    <property type="evidence" value="ECO:0007669"/>
    <property type="project" value="UniProtKB-KW"/>
</dbReference>
<keyword evidence="7 10" id="KW-0378">Hydrolase</keyword>
<dbReference type="Gene3D" id="2.60.40.180">
    <property type="entry name" value="Transthyretin/hydroxyisourate hydrolase domain"/>
    <property type="match status" value="1"/>
</dbReference>
<evidence type="ECO:0000313" key="10">
    <source>
        <dbReference type="EMBL" id="RVU18896.1"/>
    </source>
</evidence>
<comment type="catalytic activity">
    <reaction evidence="1">
        <text>5-hydroxyisourate + H2O = 5-hydroxy-2-oxo-4-ureido-2,5-dihydro-1H-imidazole-5-carboxylate + H(+)</text>
        <dbReference type="Rhea" id="RHEA:23736"/>
        <dbReference type="ChEBI" id="CHEBI:15377"/>
        <dbReference type="ChEBI" id="CHEBI:15378"/>
        <dbReference type="ChEBI" id="CHEBI:18072"/>
        <dbReference type="ChEBI" id="CHEBI:58639"/>
        <dbReference type="EC" id="3.5.2.17"/>
    </reaction>
</comment>
<feature type="domain" description="Transthyretin/hydroxyisourate hydrolase" evidence="9">
    <location>
        <begin position="88"/>
        <end position="200"/>
    </location>
</feature>
<comment type="caution">
    <text evidence="10">The sequence shown here is derived from an EMBL/GenBank/DDBJ whole genome shotgun (WGS) entry which is preliminary data.</text>
</comment>
<evidence type="ECO:0000256" key="2">
    <source>
        <dbReference type="ARBA" id="ARBA00002704"/>
    </source>
</evidence>
<dbReference type="EC" id="3.5.2.17" evidence="5"/>
<keyword evidence="6" id="KW-0659">Purine metabolism</keyword>
<gene>
    <name evidence="10" type="primary">uraH</name>
    <name evidence="10" type="ORF">EOT10_30790</name>
</gene>
<comment type="similarity">
    <text evidence="3">Belongs to the transthyretin family. 5-hydroxyisourate hydrolase subfamily.</text>
</comment>
<evidence type="ECO:0000256" key="4">
    <source>
        <dbReference type="ARBA" id="ARBA00011881"/>
    </source>
</evidence>
<organism evidence="10 11">
    <name type="scientific">Streptomyces antnestii</name>
    <dbReference type="NCBI Taxonomy" id="2494256"/>
    <lineage>
        <taxon>Bacteria</taxon>
        <taxon>Bacillati</taxon>
        <taxon>Actinomycetota</taxon>
        <taxon>Actinomycetes</taxon>
        <taxon>Kitasatosporales</taxon>
        <taxon>Streptomycetaceae</taxon>
        <taxon>Streptomyces</taxon>
    </lineage>
</organism>
<dbReference type="PROSITE" id="PS51318">
    <property type="entry name" value="TAT"/>
    <property type="match status" value="1"/>
</dbReference>
<proteinExistence type="inferred from homology"/>
<dbReference type="InterPro" id="IPR006311">
    <property type="entry name" value="TAT_signal"/>
</dbReference>
<feature type="compositionally biased region" description="Low complexity" evidence="8">
    <location>
        <begin position="58"/>
        <end position="78"/>
    </location>
</feature>
<dbReference type="OrthoDB" id="9792386at2"/>
<dbReference type="EMBL" id="RZYA01000019">
    <property type="protein sequence ID" value="RVU18896.1"/>
    <property type="molecule type" value="Genomic_DNA"/>
</dbReference>
<name>A0A3S2XN76_9ACTN</name>
<evidence type="ECO:0000256" key="1">
    <source>
        <dbReference type="ARBA" id="ARBA00001043"/>
    </source>
</evidence>
<dbReference type="RefSeq" id="WP_127831646.1">
    <property type="nucleotide sequence ID" value="NZ_RZYA01000019.1"/>
</dbReference>
<dbReference type="Proteomes" id="UP000283128">
    <property type="component" value="Unassembled WGS sequence"/>
</dbReference>
<evidence type="ECO:0000256" key="5">
    <source>
        <dbReference type="ARBA" id="ARBA00012609"/>
    </source>
</evidence>
<evidence type="ECO:0000256" key="6">
    <source>
        <dbReference type="ARBA" id="ARBA00022631"/>
    </source>
</evidence>
<evidence type="ECO:0000256" key="3">
    <source>
        <dbReference type="ARBA" id="ARBA00009850"/>
    </source>
</evidence>
<dbReference type="NCBIfam" id="TIGR02962">
    <property type="entry name" value="hdxy_isourate"/>
    <property type="match status" value="1"/>
</dbReference>
<dbReference type="InterPro" id="IPR014306">
    <property type="entry name" value="Hydroxyisourate_hydrolase"/>
</dbReference>
<keyword evidence="11" id="KW-1185">Reference proteome</keyword>
<dbReference type="SUPFAM" id="SSF49472">
    <property type="entry name" value="Transthyretin (synonym: prealbumin)"/>
    <property type="match status" value="1"/>
</dbReference>
<dbReference type="InterPro" id="IPR036817">
    <property type="entry name" value="Transthyretin/HIU_hydrolase_sf"/>
</dbReference>
<accession>A0A3S2XN76</accession>
<dbReference type="InterPro" id="IPR023416">
    <property type="entry name" value="Transthyretin/HIU_hydrolase_d"/>
</dbReference>
<sequence>MTSENVPGYMPGNMPESVPENMPASHDQAPSRRRLLGAGLVLGPMAVVPMGFAGPSSAASRAAGASGAPATAKAAPGKTPIPPVEPSLTVHAIDTYRGETEAGLRFDLSYFENGGYRLLERFETLAGGRTKDPLLNRDELKAGRYEITLHLAEYFSRIGARLPQPSFLEEVPIRFKVADAAQHYHVAILFSPWNYSYYRGS</sequence>
<evidence type="ECO:0000259" key="9">
    <source>
        <dbReference type="Pfam" id="PF00576"/>
    </source>
</evidence>
<evidence type="ECO:0000256" key="8">
    <source>
        <dbReference type="SAM" id="MobiDB-lite"/>
    </source>
</evidence>
<dbReference type="GO" id="GO:0033971">
    <property type="term" value="F:hydroxyisourate hydrolase activity"/>
    <property type="evidence" value="ECO:0007669"/>
    <property type="project" value="UniProtKB-EC"/>
</dbReference>
<evidence type="ECO:0000256" key="7">
    <source>
        <dbReference type="ARBA" id="ARBA00022801"/>
    </source>
</evidence>
<comment type="function">
    <text evidence="2">Catalyzes the hydrolysis of 5-hydroxyisourate (HIU) to 2-oxo-4-hydroxy-4-carboxy-5-ureidoimidazoline (OHCU).</text>
</comment>
<evidence type="ECO:0000313" key="11">
    <source>
        <dbReference type="Proteomes" id="UP000283128"/>
    </source>
</evidence>
<reference evidence="10 11" key="1">
    <citation type="submission" date="2019-01" db="EMBL/GenBank/DDBJ databases">
        <title>Genome sequences of Streptomyces and Rhizobium isolates collected from root and soil.</title>
        <authorList>
            <person name="Chhettri S."/>
            <person name="Sevigny J.L."/>
            <person name="Sen A."/>
            <person name="Ennis N."/>
            <person name="Tisa L."/>
        </authorList>
    </citation>
    <scope>NUCLEOTIDE SEQUENCE [LARGE SCALE GENOMIC DNA]</scope>
    <source>
        <strain evidence="10 11">San01</strain>
    </source>
</reference>
<dbReference type="PANTHER" id="PTHR10395:SF7">
    <property type="entry name" value="5-HYDROXYISOURATE HYDROLASE"/>
    <property type="match status" value="1"/>
</dbReference>
<dbReference type="AlphaFoldDB" id="A0A3S2XN76"/>
<dbReference type="PANTHER" id="PTHR10395">
    <property type="entry name" value="URICASE AND TRANSTHYRETIN-RELATED"/>
    <property type="match status" value="1"/>
</dbReference>
<protein>
    <recommendedName>
        <fullName evidence="5">hydroxyisourate hydrolase</fullName>
        <ecNumber evidence="5">3.5.2.17</ecNumber>
    </recommendedName>
</protein>
<dbReference type="Pfam" id="PF00576">
    <property type="entry name" value="Transthyretin"/>
    <property type="match status" value="1"/>
</dbReference>
<comment type="subunit">
    <text evidence="4">Homotetramer.</text>
</comment>
<feature type="region of interest" description="Disordered" evidence="8">
    <location>
        <begin position="1"/>
        <end position="30"/>
    </location>
</feature>
<feature type="region of interest" description="Disordered" evidence="8">
    <location>
        <begin position="58"/>
        <end position="85"/>
    </location>
</feature>